<feature type="chain" id="PRO_5040991275" description="SCP domain-containing protein" evidence="1">
    <location>
        <begin position="18"/>
        <end position="226"/>
    </location>
</feature>
<dbReference type="Pfam" id="PF00188">
    <property type="entry name" value="CAP"/>
    <property type="match status" value="1"/>
</dbReference>
<feature type="domain" description="SCP" evidence="2">
    <location>
        <begin position="90"/>
        <end position="191"/>
    </location>
</feature>
<protein>
    <recommendedName>
        <fullName evidence="2">SCP domain-containing protein</fullName>
    </recommendedName>
</protein>
<evidence type="ECO:0000259" key="2">
    <source>
        <dbReference type="Pfam" id="PF00188"/>
    </source>
</evidence>
<dbReference type="OrthoDB" id="568194at2759"/>
<reference evidence="3" key="1">
    <citation type="submission" date="2022-07" db="EMBL/GenBank/DDBJ databases">
        <title>Phylogenomic reconstructions and comparative analyses of Kickxellomycotina fungi.</title>
        <authorList>
            <person name="Reynolds N.K."/>
            <person name="Stajich J.E."/>
            <person name="Barry K."/>
            <person name="Grigoriev I.V."/>
            <person name="Crous P."/>
            <person name="Smith M.E."/>
        </authorList>
    </citation>
    <scope>NUCLEOTIDE SEQUENCE</scope>
    <source>
        <strain evidence="3">CBS 109367</strain>
    </source>
</reference>
<dbReference type="AlphaFoldDB" id="A0A9W8GKA5"/>
<evidence type="ECO:0000313" key="3">
    <source>
        <dbReference type="EMBL" id="KAJ2690479.1"/>
    </source>
</evidence>
<organism evidence="3 4">
    <name type="scientific">Coemansia spiralis</name>
    <dbReference type="NCBI Taxonomy" id="417178"/>
    <lineage>
        <taxon>Eukaryota</taxon>
        <taxon>Fungi</taxon>
        <taxon>Fungi incertae sedis</taxon>
        <taxon>Zoopagomycota</taxon>
        <taxon>Kickxellomycotina</taxon>
        <taxon>Kickxellomycetes</taxon>
        <taxon>Kickxellales</taxon>
        <taxon>Kickxellaceae</taxon>
        <taxon>Coemansia</taxon>
    </lineage>
</organism>
<sequence length="226" mass="24701">MKIPLLYVCVSVAAGRALVPPVVVPSSDNTAHGKAKPDSPYVSTLTAASAKWHIPNWPTLSSSQSNYEVMYFPQNPATANNFDMANMLCLVNKLRKTKGLYPLVYHDSLMQSAQTHAQFEANYRVVAHADESGHVGERLTALGYRWSMVAENVGAGTDSEVDIVDAWTKSAGHLANMLHPDIRFMGVSVSSGFWAQDFASPLDRDTVVPREQVDACPSTNSLRIYS</sequence>
<dbReference type="InterPro" id="IPR035940">
    <property type="entry name" value="CAP_sf"/>
</dbReference>
<comment type="caution">
    <text evidence="3">The sequence shown here is derived from an EMBL/GenBank/DDBJ whole genome shotgun (WGS) entry which is preliminary data.</text>
</comment>
<accession>A0A9W8GKA5</accession>
<dbReference type="PANTHER" id="PTHR31157:SF1">
    <property type="entry name" value="SCP DOMAIN-CONTAINING PROTEIN"/>
    <property type="match status" value="1"/>
</dbReference>
<keyword evidence="4" id="KW-1185">Reference proteome</keyword>
<evidence type="ECO:0000256" key="1">
    <source>
        <dbReference type="SAM" id="SignalP"/>
    </source>
</evidence>
<proteinExistence type="predicted"/>
<dbReference type="Gene3D" id="3.40.33.10">
    <property type="entry name" value="CAP"/>
    <property type="match status" value="1"/>
</dbReference>
<name>A0A9W8GKA5_9FUNG</name>
<feature type="signal peptide" evidence="1">
    <location>
        <begin position="1"/>
        <end position="17"/>
    </location>
</feature>
<dbReference type="CDD" id="cd05379">
    <property type="entry name" value="CAP_bacterial"/>
    <property type="match status" value="1"/>
</dbReference>
<gene>
    <name evidence="3" type="ORF">IWW39_000726</name>
</gene>
<dbReference type="EMBL" id="JANBTX010000011">
    <property type="protein sequence ID" value="KAJ2690479.1"/>
    <property type="molecule type" value="Genomic_DNA"/>
</dbReference>
<dbReference type="InterPro" id="IPR014044">
    <property type="entry name" value="CAP_dom"/>
</dbReference>
<dbReference type="Proteomes" id="UP001151516">
    <property type="component" value="Unassembled WGS sequence"/>
</dbReference>
<keyword evidence="1" id="KW-0732">Signal</keyword>
<dbReference type="SUPFAM" id="SSF55797">
    <property type="entry name" value="PR-1-like"/>
    <property type="match status" value="1"/>
</dbReference>
<evidence type="ECO:0000313" key="4">
    <source>
        <dbReference type="Proteomes" id="UP001151516"/>
    </source>
</evidence>
<dbReference type="PANTHER" id="PTHR31157">
    <property type="entry name" value="SCP DOMAIN-CONTAINING PROTEIN"/>
    <property type="match status" value="1"/>
</dbReference>